<comment type="caution">
    <text evidence="1">The sequence shown here is derived from an EMBL/GenBank/DDBJ whole genome shotgun (WGS) entry which is preliminary data.</text>
</comment>
<sequence length="98" mass="10317">MQVTGFDDRLGTGYVLSTGPHADEDVPGSRTVEHGGRTVRATDGLAAMLEDALVHRPTTRLGWGGPEVPLTLEDATLLAWLRQDIGGVVAVSGEPEPV</sequence>
<dbReference type="AlphaFoldDB" id="A0A852WCB6"/>
<gene>
    <name evidence="1" type="ORF">HDA37_004220</name>
</gene>
<proteinExistence type="predicted"/>
<protein>
    <submittedName>
        <fullName evidence="1">Uncharacterized protein</fullName>
    </submittedName>
</protein>
<dbReference type="GeneID" id="98053912"/>
<dbReference type="RefSeq" id="WP_062397226.1">
    <property type="nucleotide sequence ID" value="NZ_BAAAJZ010000003.1"/>
</dbReference>
<name>A0A852WCB6_PSEA5</name>
<evidence type="ECO:0000313" key="1">
    <source>
        <dbReference type="EMBL" id="NYG03935.1"/>
    </source>
</evidence>
<organism evidence="1 2">
    <name type="scientific">Pseudonocardia alni</name>
    <name type="common">Amycolata alni</name>
    <dbReference type="NCBI Taxonomy" id="33907"/>
    <lineage>
        <taxon>Bacteria</taxon>
        <taxon>Bacillati</taxon>
        <taxon>Actinomycetota</taxon>
        <taxon>Actinomycetes</taxon>
        <taxon>Pseudonocardiales</taxon>
        <taxon>Pseudonocardiaceae</taxon>
        <taxon>Pseudonocardia</taxon>
    </lineage>
</organism>
<evidence type="ECO:0000313" key="2">
    <source>
        <dbReference type="Proteomes" id="UP000549695"/>
    </source>
</evidence>
<accession>A0A852WCB6</accession>
<keyword evidence="2" id="KW-1185">Reference proteome</keyword>
<dbReference type="Proteomes" id="UP000549695">
    <property type="component" value="Unassembled WGS sequence"/>
</dbReference>
<reference evidence="1 2" key="1">
    <citation type="submission" date="2020-07" db="EMBL/GenBank/DDBJ databases">
        <title>Sequencing the genomes of 1000 actinobacteria strains.</title>
        <authorList>
            <person name="Klenk H.-P."/>
        </authorList>
    </citation>
    <scope>NUCLEOTIDE SEQUENCE [LARGE SCALE GENOMIC DNA]</scope>
    <source>
        <strain evidence="1 2">DSM 44749</strain>
    </source>
</reference>
<dbReference type="EMBL" id="JACCCZ010000001">
    <property type="protein sequence ID" value="NYG03935.1"/>
    <property type="molecule type" value="Genomic_DNA"/>
</dbReference>